<reference evidence="2" key="1">
    <citation type="submission" date="2021-03" db="EMBL/GenBank/DDBJ databases">
        <title>Antimicrobial resistance genes in bacteria isolated from Japanese honey, and their potential for conferring macrolide and lincosamide resistance in the American foulbrood pathogen Paenibacillus larvae.</title>
        <authorList>
            <person name="Okamoto M."/>
            <person name="Kumagai M."/>
            <person name="Kanamori H."/>
            <person name="Takamatsu D."/>
        </authorList>
    </citation>
    <scope>NUCLEOTIDE SEQUENCE</scope>
    <source>
        <strain evidence="2">J27TS8</strain>
    </source>
</reference>
<keyword evidence="3" id="KW-1185">Reference proteome</keyword>
<sequence length="208" mass="24414">MAIFKTASEKAIKLKERIQERREGLFVKQEQLQEELKFLYSKKEDEFAEAVLNDDKGYSDTKINKDIDKVRNDITDVQRQLADLEHLEATQMQIVKGELNEEYNAVRRAEQDKLTKVEDKLRLIKIEYLEALVGYREEVRKSEAKLRDINTARQQTGVKTYPVDMAMGFHENVYNGGEINPMIMISELRESFQGRFPYHETTVAKYKK</sequence>
<evidence type="ECO:0000313" key="2">
    <source>
        <dbReference type="EMBL" id="GIN62516.1"/>
    </source>
</evidence>
<dbReference type="RefSeq" id="WP_212933807.1">
    <property type="nucleotide sequence ID" value="NZ_BORC01000004.1"/>
</dbReference>
<dbReference type="Proteomes" id="UP000682111">
    <property type="component" value="Unassembled WGS sequence"/>
</dbReference>
<accession>A0A919WI90</accession>
<dbReference type="EMBL" id="BORC01000004">
    <property type="protein sequence ID" value="GIN62516.1"/>
    <property type="molecule type" value="Genomic_DNA"/>
</dbReference>
<name>A0A919WI90_9BACI</name>
<evidence type="ECO:0000256" key="1">
    <source>
        <dbReference type="SAM" id="Coils"/>
    </source>
</evidence>
<comment type="caution">
    <text evidence="2">The sequence shown here is derived from an EMBL/GenBank/DDBJ whole genome shotgun (WGS) entry which is preliminary data.</text>
</comment>
<feature type="coiled-coil region" evidence="1">
    <location>
        <begin position="67"/>
        <end position="120"/>
    </location>
</feature>
<dbReference type="AlphaFoldDB" id="A0A919WI90"/>
<evidence type="ECO:0000313" key="3">
    <source>
        <dbReference type="Proteomes" id="UP000682111"/>
    </source>
</evidence>
<protein>
    <submittedName>
        <fullName evidence="2">Uncharacterized protein</fullName>
    </submittedName>
</protein>
<organism evidence="2 3">
    <name type="scientific">Robertmurraya siralis</name>
    <dbReference type="NCBI Taxonomy" id="77777"/>
    <lineage>
        <taxon>Bacteria</taxon>
        <taxon>Bacillati</taxon>
        <taxon>Bacillota</taxon>
        <taxon>Bacilli</taxon>
        <taxon>Bacillales</taxon>
        <taxon>Bacillaceae</taxon>
        <taxon>Robertmurraya</taxon>
    </lineage>
</organism>
<proteinExistence type="predicted"/>
<gene>
    <name evidence="2" type="ORF">J27TS8_25090</name>
</gene>
<keyword evidence="1" id="KW-0175">Coiled coil</keyword>